<organism evidence="1 2">
    <name type="scientific">Deinococcus soli</name>
    <name type="common">ex Cha et al. 2016</name>
    <dbReference type="NCBI Taxonomy" id="1309411"/>
    <lineage>
        <taxon>Bacteria</taxon>
        <taxon>Thermotogati</taxon>
        <taxon>Deinococcota</taxon>
        <taxon>Deinococci</taxon>
        <taxon>Deinococcales</taxon>
        <taxon>Deinococcaceae</taxon>
        <taxon>Deinococcus</taxon>
    </lineage>
</organism>
<proteinExistence type="predicted"/>
<evidence type="ECO:0000313" key="2">
    <source>
        <dbReference type="Proteomes" id="UP001185331"/>
    </source>
</evidence>
<dbReference type="EMBL" id="JAVDQK010000004">
    <property type="protein sequence ID" value="MDR6218439.1"/>
    <property type="molecule type" value="Genomic_DNA"/>
</dbReference>
<comment type="caution">
    <text evidence="1">The sequence shown here is derived from an EMBL/GenBank/DDBJ whole genome shotgun (WGS) entry which is preliminary data.</text>
</comment>
<dbReference type="Proteomes" id="UP001185331">
    <property type="component" value="Unassembled WGS sequence"/>
</dbReference>
<reference evidence="1" key="1">
    <citation type="submission" date="2023-07" db="EMBL/GenBank/DDBJ databases">
        <title>Sorghum-associated microbial communities from plants grown in Nebraska, USA.</title>
        <authorList>
            <person name="Schachtman D."/>
        </authorList>
    </citation>
    <scope>NUCLEOTIDE SEQUENCE</scope>
    <source>
        <strain evidence="1">BE330</strain>
    </source>
</reference>
<gene>
    <name evidence="1" type="ORF">J2Y00_002002</name>
</gene>
<sequence>MKGRGQATPAQQPHWTAHQHDLMVVCAMGSGGFAKVPEGCVGVIARQGGHDGLNRAEHHYVITPARYEALYEAYKASKAAHLKTYPLDLYGFLITDEFTPATAAFLPLEPHGSA</sequence>
<protein>
    <submittedName>
        <fullName evidence="1">Uncharacterized protein</fullName>
    </submittedName>
</protein>
<name>A0AAE3XD28_9DEIO</name>
<dbReference type="AlphaFoldDB" id="A0AAE3XD28"/>
<dbReference type="RefSeq" id="WP_309854923.1">
    <property type="nucleotide sequence ID" value="NZ_JAVDQJ010000005.1"/>
</dbReference>
<accession>A0AAE3XD28</accession>
<evidence type="ECO:0000313" key="1">
    <source>
        <dbReference type="EMBL" id="MDR6218439.1"/>
    </source>
</evidence>